<dbReference type="Proteomes" id="UP000800093">
    <property type="component" value="Unassembled WGS sequence"/>
</dbReference>
<organism evidence="1 2">
    <name type="scientific">Lojkania enalia</name>
    <dbReference type="NCBI Taxonomy" id="147567"/>
    <lineage>
        <taxon>Eukaryota</taxon>
        <taxon>Fungi</taxon>
        <taxon>Dikarya</taxon>
        <taxon>Ascomycota</taxon>
        <taxon>Pezizomycotina</taxon>
        <taxon>Dothideomycetes</taxon>
        <taxon>Pleosporomycetidae</taxon>
        <taxon>Pleosporales</taxon>
        <taxon>Pleosporales incertae sedis</taxon>
        <taxon>Lojkania</taxon>
    </lineage>
</organism>
<keyword evidence="2" id="KW-1185">Reference proteome</keyword>
<proteinExistence type="predicted"/>
<accession>A0A9P4JWV1</accession>
<sequence length="100" mass="10819">MLPISVTPFREQVVLSLVIKQIISPVPAVPLFVVQLDNVYAGGLLLPMPERYLMNAGLIPGTAIVFGFTHSSSLKPAYALAYRTLCRPARGTELVPKVQG</sequence>
<evidence type="ECO:0000313" key="1">
    <source>
        <dbReference type="EMBL" id="KAF2258427.1"/>
    </source>
</evidence>
<comment type="caution">
    <text evidence="1">The sequence shown here is derived from an EMBL/GenBank/DDBJ whole genome shotgun (WGS) entry which is preliminary data.</text>
</comment>
<reference evidence="2" key="1">
    <citation type="journal article" date="2020" name="Stud. Mycol.">
        <title>101 Dothideomycetes genomes: A test case for predicting lifestyles and emergence of pathogens.</title>
        <authorList>
            <person name="Haridas S."/>
            <person name="Albert R."/>
            <person name="Binder M."/>
            <person name="Bloem J."/>
            <person name="LaButti K."/>
            <person name="Salamov A."/>
            <person name="Andreopoulos B."/>
            <person name="Baker S."/>
            <person name="Barry K."/>
            <person name="Bills G."/>
            <person name="Bluhm B."/>
            <person name="Cannon C."/>
            <person name="Castanera R."/>
            <person name="Culley D."/>
            <person name="Daum C."/>
            <person name="Ezra D."/>
            <person name="Gonzalez J."/>
            <person name="Henrissat B."/>
            <person name="Kuo A."/>
            <person name="Liang C."/>
            <person name="Lipzen A."/>
            <person name="Lutzoni F."/>
            <person name="Magnuson J."/>
            <person name="Mondo S."/>
            <person name="Nolan M."/>
            <person name="Ohm R."/>
            <person name="Pangilinan J."/>
            <person name="Park H.-J."/>
            <person name="Ramirez L."/>
            <person name="Alfaro M."/>
            <person name="Sun H."/>
            <person name="Tritt A."/>
            <person name="Yoshinaga Y."/>
            <person name="Zwiers L.-H."/>
            <person name="Turgeon B."/>
            <person name="Goodwin S."/>
            <person name="Spatafora J."/>
            <person name="Crous P."/>
            <person name="Grigoriev I."/>
        </authorList>
    </citation>
    <scope>NUCLEOTIDE SEQUENCE [LARGE SCALE GENOMIC DNA]</scope>
    <source>
        <strain evidence="2">CBS 304.66</strain>
    </source>
</reference>
<dbReference type="EMBL" id="ML986765">
    <property type="protein sequence ID" value="KAF2258427.1"/>
    <property type="molecule type" value="Genomic_DNA"/>
</dbReference>
<gene>
    <name evidence="1" type="ORF">CC78DRAFT_587183</name>
</gene>
<name>A0A9P4JWV1_9PLEO</name>
<protein>
    <submittedName>
        <fullName evidence="1">Uncharacterized protein</fullName>
    </submittedName>
</protein>
<dbReference type="AlphaFoldDB" id="A0A9P4JWV1"/>
<evidence type="ECO:0000313" key="2">
    <source>
        <dbReference type="Proteomes" id="UP000800093"/>
    </source>
</evidence>